<proteinExistence type="inferred from homology"/>
<evidence type="ECO:0000256" key="6">
    <source>
        <dbReference type="ARBA" id="ARBA00023125"/>
    </source>
</evidence>
<organism evidence="10 11">
    <name type="scientific">Lacipirellula parvula</name>
    <dbReference type="NCBI Taxonomy" id="2650471"/>
    <lineage>
        <taxon>Bacteria</taxon>
        <taxon>Pseudomonadati</taxon>
        <taxon>Planctomycetota</taxon>
        <taxon>Planctomycetia</taxon>
        <taxon>Pirellulales</taxon>
        <taxon>Lacipirellulaceae</taxon>
        <taxon>Lacipirellula</taxon>
    </lineage>
</organism>
<name>A0A5K7X3W9_9BACT</name>
<sequence>MCRPPLDGAVDEARAWCMMATMKCPFCRIDNDRVIDSRACQDGFSIRRRRECLSCKRRYTTYERIEETAIKVVKKDGSRVPFSRDKIKGGLERACWKRPISDRDIERTVAAIENDVYTTFDSEIESHRLGELVMDHLRDLDPVAFVRFASVYRQFADAGDFFDELRPFLTEARKTPR</sequence>
<evidence type="ECO:0000256" key="7">
    <source>
        <dbReference type="ARBA" id="ARBA00023163"/>
    </source>
</evidence>
<dbReference type="GO" id="GO:0008270">
    <property type="term" value="F:zinc ion binding"/>
    <property type="evidence" value="ECO:0007669"/>
    <property type="project" value="UniProtKB-UniRule"/>
</dbReference>
<dbReference type="PANTHER" id="PTHR30455:SF2">
    <property type="entry name" value="TRANSCRIPTIONAL REPRESSOR NRDR"/>
    <property type="match status" value="1"/>
</dbReference>
<dbReference type="PROSITE" id="PS51161">
    <property type="entry name" value="ATP_CONE"/>
    <property type="match status" value="1"/>
</dbReference>
<keyword evidence="1 8" id="KW-0678">Repressor</keyword>
<evidence type="ECO:0000313" key="10">
    <source>
        <dbReference type="EMBL" id="BBO31354.1"/>
    </source>
</evidence>
<dbReference type="InterPro" id="IPR055173">
    <property type="entry name" value="NrdR-like_N"/>
</dbReference>
<evidence type="ECO:0000256" key="2">
    <source>
        <dbReference type="ARBA" id="ARBA00022741"/>
    </source>
</evidence>
<dbReference type="KEGG" id="lpav:PLANPX_0966"/>
<dbReference type="GO" id="GO:0003677">
    <property type="term" value="F:DNA binding"/>
    <property type="evidence" value="ECO:0007669"/>
    <property type="project" value="UniProtKB-KW"/>
</dbReference>
<evidence type="ECO:0000256" key="3">
    <source>
        <dbReference type="ARBA" id="ARBA00022771"/>
    </source>
</evidence>
<feature type="domain" description="ATP-cone" evidence="9">
    <location>
        <begin position="70"/>
        <end position="160"/>
    </location>
</feature>
<dbReference type="HAMAP" id="MF_00440">
    <property type="entry name" value="NrdR"/>
    <property type="match status" value="1"/>
</dbReference>
<dbReference type="InterPro" id="IPR003796">
    <property type="entry name" value="RNR_NrdR-like"/>
</dbReference>
<keyword evidence="8" id="KW-0862">Zinc</keyword>
<dbReference type="PANTHER" id="PTHR30455">
    <property type="entry name" value="TRANSCRIPTIONAL REPRESSOR NRDR"/>
    <property type="match status" value="1"/>
</dbReference>
<evidence type="ECO:0000256" key="8">
    <source>
        <dbReference type="HAMAP-Rule" id="MF_00440"/>
    </source>
</evidence>
<evidence type="ECO:0000256" key="4">
    <source>
        <dbReference type="ARBA" id="ARBA00022840"/>
    </source>
</evidence>
<comment type="similarity">
    <text evidence="8">Belongs to the NrdR family.</text>
</comment>
<keyword evidence="5 8" id="KW-0805">Transcription regulation</keyword>
<dbReference type="GO" id="GO:0005524">
    <property type="term" value="F:ATP binding"/>
    <property type="evidence" value="ECO:0007669"/>
    <property type="project" value="UniProtKB-UniRule"/>
</dbReference>
<dbReference type="Proteomes" id="UP000326837">
    <property type="component" value="Chromosome"/>
</dbReference>
<keyword evidence="4 8" id="KW-0067">ATP-binding</keyword>
<gene>
    <name evidence="8" type="primary">nrdR</name>
    <name evidence="10" type="ORF">PLANPX_0966</name>
</gene>
<dbReference type="EMBL" id="AP021861">
    <property type="protein sequence ID" value="BBO31354.1"/>
    <property type="molecule type" value="Genomic_DNA"/>
</dbReference>
<keyword evidence="2 8" id="KW-0547">Nucleotide-binding</keyword>
<comment type="function">
    <text evidence="8">Negatively regulates transcription of bacterial ribonucleotide reductase nrd genes and operons by binding to NrdR-boxes.</text>
</comment>
<dbReference type="AlphaFoldDB" id="A0A5K7X3W9"/>
<evidence type="ECO:0000259" key="9">
    <source>
        <dbReference type="PROSITE" id="PS51161"/>
    </source>
</evidence>
<evidence type="ECO:0000256" key="1">
    <source>
        <dbReference type="ARBA" id="ARBA00022491"/>
    </source>
</evidence>
<keyword evidence="11" id="KW-1185">Reference proteome</keyword>
<feature type="zinc finger region" evidence="8">
    <location>
        <begin position="24"/>
        <end position="55"/>
    </location>
</feature>
<dbReference type="Pfam" id="PF22811">
    <property type="entry name" value="Zn_ribbon_NrdR"/>
    <property type="match status" value="1"/>
</dbReference>
<keyword evidence="8" id="KW-0479">Metal-binding</keyword>
<comment type="cofactor">
    <cofactor evidence="8">
        <name>Zn(2+)</name>
        <dbReference type="ChEBI" id="CHEBI:29105"/>
    </cofactor>
    <text evidence="8">Binds 1 zinc ion.</text>
</comment>
<dbReference type="NCBIfam" id="TIGR00244">
    <property type="entry name" value="transcriptional regulator NrdR"/>
    <property type="match status" value="1"/>
</dbReference>
<evidence type="ECO:0000256" key="5">
    <source>
        <dbReference type="ARBA" id="ARBA00023015"/>
    </source>
</evidence>
<accession>A0A5K7X3W9</accession>
<dbReference type="InterPro" id="IPR005144">
    <property type="entry name" value="ATP-cone_dom"/>
</dbReference>
<keyword evidence="3 8" id="KW-0863">Zinc-finger</keyword>
<evidence type="ECO:0000313" key="11">
    <source>
        <dbReference type="Proteomes" id="UP000326837"/>
    </source>
</evidence>
<dbReference type="GO" id="GO:0045892">
    <property type="term" value="P:negative regulation of DNA-templated transcription"/>
    <property type="evidence" value="ECO:0007669"/>
    <property type="project" value="UniProtKB-UniRule"/>
</dbReference>
<keyword evidence="6 8" id="KW-0238">DNA-binding</keyword>
<protein>
    <recommendedName>
        <fullName evidence="8">Transcriptional repressor NrdR</fullName>
    </recommendedName>
</protein>
<keyword evidence="7 8" id="KW-0804">Transcription</keyword>
<dbReference type="Pfam" id="PF03477">
    <property type="entry name" value="ATP-cone"/>
    <property type="match status" value="1"/>
</dbReference>
<reference evidence="11" key="1">
    <citation type="submission" date="2019-10" db="EMBL/GenBank/DDBJ databases">
        <title>Lacipirellula parvula gen. nov., sp. nov., representing a lineage of planctomycetes widespread in freshwater anoxic habitats, and description of the family Lacipirellulaceae.</title>
        <authorList>
            <person name="Dedysh S.N."/>
            <person name="Kulichevskaya I.S."/>
            <person name="Beletsky A.V."/>
            <person name="Rakitin A.L."/>
            <person name="Mardanov A.V."/>
            <person name="Ivanova A.A."/>
            <person name="Saltykova V.X."/>
            <person name="Rijpstra W.I.C."/>
            <person name="Sinninghe Damste J.S."/>
            <person name="Ravin N.V."/>
        </authorList>
    </citation>
    <scope>NUCLEOTIDE SEQUENCE [LARGE SCALE GENOMIC DNA]</scope>
    <source>
        <strain evidence="11">PX69</strain>
    </source>
</reference>